<dbReference type="InterPro" id="IPR000571">
    <property type="entry name" value="Znf_CCCH"/>
</dbReference>
<feature type="region of interest" description="Disordered" evidence="2">
    <location>
        <begin position="327"/>
        <end position="359"/>
    </location>
</feature>
<feature type="domain" description="C3H1-type" evidence="3">
    <location>
        <begin position="655"/>
        <end position="684"/>
    </location>
</feature>
<proteinExistence type="predicted"/>
<dbReference type="Proteomes" id="UP000566819">
    <property type="component" value="Unassembled WGS sequence"/>
</dbReference>
<feature type="compositionally biased region" description="Polar residues" evidence="2">
    <location>
        <begin position="553"/>
        <end position="569"/>
    </location>
</feature>
<comment type="caution">
    <text evidence="4">The sequence shown here is derived from an EMBL/GenBank/DDBJ whole genome shotgun (WGS) entry which is preliminary data.</text>
</comment>
<sequence>MTLSANASRALEQVKMGLFVLYGADYFTEDEWIKIDGLIHKGQYVFTRGPPTNFLEEELMSFDDAKDTGRSLDLQTEPMDTFELINKVPSKSPDADVPSSISDLAGSTDSPGETENLTSAETSSNGETAVKLEAKSDEKSNEKSDEKLQEQPQAKEEPLFDFSDMPQSTSTEAVEPPKPGAKTIPSAGGLALGYTQAQLDEVKAFNAGLTRAGKKSRPNYKQKESYSSAASSVGDRYHDEEENNVKQQPLQQQPLEQSMIEQQKQNSPVATEKADRIHSWASEVNSSVSKVQSRPQNSSWNSPVPDDPRRILVEEFIKSHGCVPKSVNDIYQPKNPGFTPGPKPPKRPVSRASNTKSLKKAIPSATVNSGKLFTPELNVTSGTILIAQSDARGGHPPRIEVAAGDQVKVLKHVSGDLHYGVNLRTNAAGQFEDSIFRKPSSDAAQLIQHQQNLAAQRARAPSVSTTYSTGLDRVERINAAEWDDVPMVSRPRRAQPAPTRPVGGGLATSRFAVLSDEGERESVSEKQEFVHGVTREQVDKLVEEKFEQILKAQKQNTTTNPSRPSTGPRTRSLAKDPLLPTPPKSVTCWFWATPNKECRFTAEECRDLHAFVANSSVEPPNLRAGKPTWGALADVLLPTPVSPSPATFDKIEASRKAQLTCHFWAQEGKCHFKDEECKYLHGWGANGVAPAPKHWVAQKHGSDWSLWDIKKEGSSWDLASKKADGGAENGTPPDWDTGTGAGAGAGAGTGAADWGDFRLGQWKYRCRLGHKQLGRDWLGCRGKETGRGTRKDRPRRSQERG</sequence>
<feature type="region of interest" description="Disordered" evidence="2">
    <location>
        <begin position="777"/>
        <end position="801"/>
    </location>
</feature>
<feature type="compositionally biased region" description="Basic and acidic residues" evidence="2">
    <location>
        <begin position="781"/>
        <end position="801"/>
    </location>
</feature>
<protein>
    <recommendedName>
        <fullName evidence="3">C3H1-type domain-containing protein</fullName>
    </recommendedName>
</protein>
<feature type="compositionally biased region" description="Low complexity" evidence="2">
    <location>
        <begin position="247"/>
        <end position="257"/>
    </location>
</feature>
<feature type="region of interest" description="Disordered" evidence="2">
    <location>
        <begin position="719"/>
        <end position="747"/>
    </location>
</feature>
<feature type="compositionally biased region" description="Polar residues" evidence="2">
    <location>
        <begin position="259"/>
        <end position="269"/>
    </location>
</feature>
<feature type="zinc finger region" description="C3H1-type" evidence="1">
    <location>
        <begin position="582"/>
        <end position="612"/>
    </location>
</feature>
<accession>A0A8H4W5L6</accession>
<dbReference type="PROSITE" id="PS50103">
    <property type="entry name" value="ZF_C3H1"/>
    <property type="match status" value="2"/>
</dbReference>
<keyword evidence="1" id="KW-0863">Zinc-finger</keyword>
<feature type="compositionally biased region" description="Polar residues" evidence="2">
    <location>
        <begin position="99"/>
        <end position="127"/>
    </location>
</feature>
<reference evidence="4 5" key="1">
    <citation type="submission" date="2020-03" db="EMBL/GenBank/DDBJ databases">
        <title>Draft Genome Sequence of Cudoniella acicularis.</title>
        <authorList>
            <person name="Buettner E."/>
            <person name="Kellner H."/>
        </authorList>
    </citation>
    <scope>NUCLEOTIDE SEQUENCE [LARGE SCALE GENOMIC DNA]</scope>
    <source>
        <strain evidence="4 5">DSM 108380</strain>
    </source>
</reference>
<evidence type="ECO:0000313" key="5">
    <source>
        <dbReference type="Proteomes" id="UP000566819"/>
    </source>
</evidence>
<dbReference type="AlphaFoldDB" id="A0A8H4W5L6"/>
<evidence type="ECO:0000256" key="1">
    <source>
        <dbReference type="PROSITE-ProRule" id="PRU00723"/>
    </source>
</evidence>
<feature type="compositionally biased region" description="Polar residues" evidence="2">
    <location>
        <begin position="282"/>
        <end position="302"/>
    </location>
</feature>
<feature type="region of interest" description="Disordered" evidence="2">
    <location>
        <begin position="209"/>
        <end position="306"/>
    </location>
</feature>
<gene>
    <name evidence="4" type="ORF">G7Y89_g3790</name>
</gene>
<feature type="compositionally biased region" description="Basic and acidic residues" evidence="2">
    <location>
        <begin position="130"/>
        <end position="158"/>
    </location>
</feature>
<keyword evidence="1" id="KW-0862">Zinc</keyword>
<feature type="region of interest" description="Disordered" evidence="2">
    <location>
        <begin position="87"/>
        <end position="188"/>
    </location>
</feature>
<dbReference type="GO" id="GO:0008270">
    <property type="term" value="F:zinc ion binding"/>
    <property type="evidence" value="ECO:0007669"/>
    <property type="project" value="UniProtKB-KW"/>
</dbReference>
<dbReference type="OrthoDB" id="3594623at2759"/>
<feature type="domain" description="C3H1-type" evidence="3">
    <location>
        <begin position="582"/>
        <end position="612"/>
    </location>
</feature>
<feature type="zinc finger region" description="C3H1-type" evidence="1">
    <location>
        <begin position="655"/>
        <end position="684"/>
    </location>
</feature>
<evidence type="ECO:0000259" key="3">
    <source>
        <dbReference type="PROSITE" id="PS50103"/>
    </source>
</evidence>
<dbReference type="Gene3D" id="3.30.1370.210">
    <property type="match status" value="1"/>
</dbReference>
<keyword evidence="1" id="KW-0479">Metal-binding</keyword>
<dbReference type="EMBL" id="JAAMPI010000193">
    <property type="protein sequence ID" value="KAF4634316.1"/>
    <property type="molecule type" value="Genomic_DNA"/>
</dbReference>
<feature type="region of interest" description="Disordered" evidence="2">
    <location>
        <begin position="552"/>
        <end position="579"/>
    </location>
</feature>
<evidence type="ECO:0000313" key="4">
    <source>
        <dbReference type="EMBL" id="KAF4634316.1"/>
    </source>
</evidence>
<name>A0A8H4W5L6_9HELO</name>
<evidence type="ECO:0000256" key="2">
    <source>
        <dbReference type="SAM" id="MobiDB-lite"/>
    </source>
</evidence>
<organism evidence="4 5">
    <name type="scientific">Cudoniella acicularis</name>
    <dbReference type="NCBI Taxonomy" id="354080"/>
    <lineage>
        <taxon>Eukaryota</taxon>
        <taxon>Fungi</taxon>
        <taxon>Dikarya</taxon>
        <taxon>Ascomycota</taxon>
        <taxon>Pezizomycotina</taxon>
        <taxon>Leotiomycetes</taxon>
        <taxon>Helotiales</taxon>
        <taxon>Tricladiaceae</taxon>
        <taxon>Cudoniella</taxon>
    </lineage>
</organism>
<keyword evidence="5" id="KW-1185">Reference proteome</keyword>